<reference evidence="3 4" key="1">
    <citation type="submission" date="2024-09" db="EMBL/GenBank/DDBJ databases">
        <authorList>
            <person name="Sun Q."/>
            <person name="Mori K."/>
        </authorList>
    </citation>
    <scope>NUCLEOTIDE SEQUENCE [LARGE SCALE GENOMIC DNA]</scope>
    <source>
        <strain evidence="3 4">CECT 8286</strain>
    </source>
</reference>
<dbReference type="Proteomes" id="UP001589605">
    <property type="component" value="Unassembled WGS sequence"/>
</dbReference>
<keyword evidence="4" id="KW-1185">Reference proteome</keyword>
<feature type="domain" description="BD-FAE-like" evidence="2">
    <location>
        <begin position="73"/>
        <end position="267"/>
    </location>
</feature>
<dbReference type="InterPro" id="IPR029058">
    <property type="entry name" value="AB_hydrolase_fold"/>
</dbReference>
<evidence type="ECO:0000256" key="1">
    <source>
        <dbReference type="ARBA" id="ARBA00022801"/>
    </source>
</evidence>
<comment type="caution">
    <text evidence="3">The sequence shown here is derived from an EMBL/GenBank/DDBJ whole genome shotgun (WGS) entry which is preliminary data.</text>
</comment>
<evidence type="ECO:0000259" key="2">
    <source>
        <dbReference type="Pfam" id="PF20434"/>
    </source>
</evidence>
<dbReference type="EMBL" id="JBHMEZ010000012">
    <property type="protein sequence ID" value="MFB9053917.1"/>
    <property type="molecule type" value="Genomic_DNA"/>
</dbReference>
<name>A0ABV5F394_9FLAO</name>
<evidence type="ECO:0000313" key="4">
    <source>
        <dbReference type="Proteomes" id="UP001589605"/>
    </source>
</evidence>
<dbReference type="SUPFAM" id="SSF53474">
    <property type="entry name" value="alpha/beta-Hydrolases"/>
    <property type="match status" value="1"/>
</dbReference>
<dbReference type="InterPro" id="IPR050300">
    <property type="entry name" value="GDXG_lipolytic_enzyme"/>
</dbReference>
<keyword evidence="1 3" id="KW-0378">Hydrolase</keyword>
<dbReference type="Pfam" id="PF20434">
    <property type="entry name" value="BD-FAE"/>
    <property type="match status" value="1"/>
</dbReference>
<organism evidence="3 4">
    <name type="scientific">Formosa undariae</name>
    <dbReference type="NCBI Taxonomy" id="1325436"/>
    <lineage>
        <taxon>Bacteria</taxon>
        <taxon>Pseudomonadati</taxon>
        <taxon>Bacteroidota</taxon>
        <taxon>Flavobacteriia</taxon>
        <taxon>Flavobacteriales</taxon>
        <taxon>Flavobacteriaceae</taxon>
        <taxon>Formosa</taxon>
    </lineage>
</organism>
<dbReference type="PANTHER" id="PTHR48081:SF6">
    <property type="entry name" value="PEPTIDASE S9 PROLYL OLIGOPEPTIDASE CATALYTIC DOMAIN-CONTAINING PROTEIN"/>
    <property type="match status" value="1"/>
</dbReference>
<dbReference type="GO" id="GO:0016787">
    <property type="term" value="F:hydrolase activity"/>
    <property type="evidence" value="ECO:0007669"/>
    <property type="project" value="UniProtKB-KW"/>
</dbReference>
<proteinExistence type="predicted"/>
<sequence length="315" mass="35441">MILKNYSNVQTNCFFFFLSLTMSISLYSQKIETIPLWESEIPYAISNSNYTELPTYEGDLLVRISKVSIPTLTVFTPKKSTANGTAVVIYPGGGYQHLAMHKEGTKVGAWLSSLGITAFVLKYRLPSDAIMTQKTIGPLQDAQEAMRYIRRHAADYKLDVNKIGVLGFSAGGHLAATLSTHYKDRVYESDNTSAKPDFSILIYPVISMKNELTHNGSRVHLLGENPSEENILYYSNELQVDDNTPPTFLVHATNDKSVPVENSVHYYLALKKHKIDTEMHLFEKGGHGFGLSKDDIHLHWKDNCENWLKAHDLIP</sequence>
<evidence type="ECO:0000313" key="3">
    <source>
        <dbReference type="EMBL" id="MFB9053917.1"/>
    </source>
</evidence>
<dbReference type="Gene3D" id="3.40.50.1820">
    <property type="entry name" value="alpha/beta hydrolase"/>
    <property type="match status" value="1"/>
</dbReference>
<gene>
    <name evidence="3" type="ORF">ACFFVB_12595</name>
</gene>
<dbReference type="PANTHER" id="PTHR48081">
    <property type="entry name" value="AB HYDROLASE SUPERFAMILY PROTEIN C4A8.06C"/>
    <property type="match status" value="1"/>
</dbReference>
<accession>A0ABV5F394</accession>
<protein>
    <submittedName>
        <fullName evidence="3">Alpha/beta hydrolase</fullName>
    </submittedName>
</protein>
<dbReference type="InterPro" id="IPR049492">
    <property type="entry name" value="BD-FAE-like_dom"/>
</dbReference>